<sequence>MTSPVLRIPHTLVRYTDESRIDTLLQAYDREGLDALVTRLGVNVRVSGGKTILMLAAERDHLLATTSLLCRHADVAAVDDSGKTALHYAAMSGADGVAEVLIDAGAPVDMRDAEGRTPLWYAAARNYPDSAIVDVFLRAGANPRLRDHHGVNANDML</sequence>
<reference evidence="4" key="1">
    <citation type="submission" date="2022-01" db="EMBL/GenBank/DDBJ databases">
        <title>Corynebacterium sp. nov isolated from isolated from the feces of the greater white-fronted geese (Anser albifrons) at Poyang Lake, PR China.</title>
        <authorList>
            <person name="Liu Q."/>
        </authorList>
    </citation>
    <scope>NUCLEOTIDE SEQUENCE</scope>
    <source>
        <strain evidence="4">JCM 32435</strain>
    </source>
</reference>
<evidence type="ECO:0000256" key="1">
    <source>
        <dbReference type="ARBA" id="ARBA00022737"/>
    </source>
</evidence>
<dbReference type="PANTHER" id="PTHR24171">
    <property type="entry name" value="ANKYRIN REPEAT DOMAIN-CONTAINING PROTEIN 39-RELATED"/>
    <property type="match status" value="1"/>
</dbReference>
<feature type="repeat" description="ANK" evidence="3">
    <location>
        <begin position="81"/>
        <end position="113"/>
    </location>
</feature>
<dbReference type="InterPro" id="IPR036770">
    <property type="entry name" value="Ankyrin_rpt-contain_sf"/>
</dbReference>
<comment type="caution">
    <text evidence="4">The sequence shown here is derived from an EMBL/GenBank/DDBJ whole genome shotgun (WGS) entry which is preliminary data.</text>
</comment>
<evidence type="ECO:0000313" key="4">
    <source>
        <dbReference type="EMBL" id="MCF4006355.1"/>
    </source>
</evidence>
<dbReference type="PANTHER" id="PTHR24171:SF9">
    <property type="entry name" value="ANKYRIN REPEAT DOMAIN-CONTAINING PROTEIN 39"/>
    <property type="match status" value="1"/>
</dbReference>
<dbReference type="InterPro" id="IPR002110">
    <property type="entry name" value="Ankyrin_rpt"/>
</dbReference>
<dbReference type="RefSeq" id="WP_236118163.1">
    <property type="nucleotide sequence ID" value="NZ_JAKGSI010000002.1"/>
</dbReference>
<name>A0A9X1QQH3_9CORY</name>
<feature type="repeat" description="ANK" evidence="3">
    <location>
        <begin position="114"/>
        <end position="148"/>
    </location>
</feature>
<dbReference type="PROSITE" id="PS50297">
    <property type="entry name" value="ANK_REP_REGION"/>
    <property type="match status" value="2"/>
</dbReference>
<dbReference type="PROSITE" id="PS50088">
    <property type="entry name" value="ANK_REPEAT"/>
    <property type="match status" value="2"/>
</dbReference>
<keyword evidence="1" id="KW-0677">Repeat</keyword>
<dbReference type="SUPFAM" id="SSF48403">
    <property type="entry name" value="Ankyrin repeat"/>
    <property type="match status" value="1"/>
</dbReference>
<evidence type="ECO:0000256" key="2">
    <source>
        <dbReference type="ARBA" id="ARBA00023043"/>
    </source>
</evidence>
<organism evidence="4 5">
    <name type="scientific">Corynebacterium uropygiale</name>
    <dbReference type="NCBI Taxonomy" id="1775911"/>
    <lineage>
        <taxon>Bacteria</taxon>
        <taxon>Bacillati</taxon>
        <taxon>Actinomycetota</taxon>
        <taxon>Actinomycetes</taxon>
        <taxon>Mycobacteriales</taxon>
        <taxon>Corynebacteriaceae</taxon>
        <taxon>Corynebacterium</taxon>
    </lineage>
</organism>
<dbReference type="SMART" id="SM00248">
    <property type="entry name" value="ANK"/>
    <property type="match status" value="3"/>
</dbReference>
<protein>
    <submittedName>
        <fullName evidence="4">Ankyrin repeat domain-containing protein</fullName>
    </submittedName>
</protein>
<evidence type="ECO:0000256" key="3">
    <source>
        <dbReference type="PROSITE-ProRule" id="PRU00023"/>
    </source>
</evidence>
<evidence type="ECO:0000313" key="5">
    <source>
        <dbReference type="Proteomes" id="UP001139336"/>
    </source>
</evidence>
<keyword evidence="5" id="KW-1185">Reference proteome</keyword>
<proteinExistence type="predicted"/>
<dbReference type="EMBL" id="JAKGSI010000002">
    <property type="protein sequence ID" value="MCF4006355.1"/>
    <property type="molecule type" value="Genomic_DNA"/>
</dbReference>
<dbReference type="Gene3D" id="1.25.40.20">
    <property type="entry name" value="Ankyrin repeat-containing domain"/>
    <property type="match status" value="1"/>
</dbReference>
<dbReference type="Proteomes" id="UP001139336">
    <property type="component" value="Unassembled WGS sequence"/>
</dbReference>
<dbReference type="AlphaFoldDB" id="A0A9X1QQH3"/>
<gene>
    <name evidence="4" type="ORF">L1O03_04060</name>
</gene>
<accession>A0A9X1QQH3</accession>
<keyword evidence="2 3" id="KW-0040">ANK repeat</keyword>
<dbReference type="Pfam" id="PF12796">
    <property type="entry name" value="Ank_2"/>
    <property type="match status" value="1"/>
</dbReference>